<dbReference type="Gene3D" id="3.40.50.10810">
    <property type="entry name" value="Tandem AAA-ATPase domain"/>
    <property type="match status" value="1"/>
</dbReference>
<dbReference type="PANTHER" id="PTHR10799">
    <property type="entry name" value="SNF2/RAD54 HELICASE FAMILY"/>
    <property type="match status" value="1"/>
</dbReference>
<evidence type="ECO:0000256" key="1">
    <source>
        <dbReference type="ARBA" id="ARBA00022801"/>
    </source>
</evidence>
<dbReference type="InterPro" id="IPR049730">
    <property type="entry name" value="SNF2/RAD54-like_C"/>
</dbReference>
<accession>A0A8J7QIR1</accession>
<dbReference type="GO" id="GO:0016787">
    <property type="term" value="F:hydrolase activity"/>
    <property type="evidence" value="ECO:0007669"/>
    <property type="project" value="UniProtKB-KW"/>
</dbReference>
<dbReference type="InterPro" id="IPR014001">
    <property type="entry name" value="Helicase_ATP-bd"/>
</dbReference>
<keyword evidence="1" id="KW-0378">Hydrolase</keyword>
<proteinExistence type="predicted"/>
<keyword evidence="5" id="KW-1185">Reference proteome</keyword>
<name>A0A8J7QIR1_9BACT</name>
<evidence type="ECO:0000313" key="5">
    <source>
        <dbReference type="Proteomes" id="UP000664417"/>
    </source>
</evidence>
<comment type="caution">
    <text evidence="4">The sequence shown here is derived from an EMBL/GenBank/DDBJ whole genome shotgun (WGS) entry which is preliminary data.</text>
</comment>
<dbReference type="Pfam" id="PF00176">
    <property type="entry name" value="SNF2-rel_dom"/>
    <property type="match status" value="1"/>
</dbReference>
<dbReference type="CDD" id="cd18793">
    <property type="entry name" value="SF2_C_SNF"/>
    <property type="match status" value="1"/>
</dbReference>
<dbReference type="Gene3D" id="3.40.50.300">
    <property type="entry name" value="P-loop containing nucleotide triphosphate hydrolases"/>
    <property type="match status" value="1"/>
</dbReference>
<evidence type="ECO:0000313" key="4">
    <source>
        <dbReference type="EMBL" id="MBO1321506.1"/>
    </source>
</evidence>
<dbReference type="GO" id="GO:0005524">
    <property type="term" value="F:ATP binding"/>
    <property type="evidence" value="ECO:0007669"/>
    <property type="project" value="InterPro"/>
</dbReference>
<dbReference type="InterPro" id="IPR038718">
    <property type="entry name" value="SNF2-like_sf"/>
</dbReference>
<keyword evidence="4" id="KW-0067">ATP-binding</keyword>
<dbReference type="SMART" id="SM00490">
    <property type="entry name" value="HELICc"/>
    <property type="match status" value="1"/>
</dbReference>
<dbReference type="PROSITE" id="PS51192">
    <property type="entry name" value="HELICASE_ATP_BIND_1"/>
    <property type="match status" value="1"/>
</dbReference>
<reference evidence="4" key="1">
    <citation type="submission" date="2021-03" db="EMBL/GenBank/DDBJ databases">
        <authorList>
            <person name="Wang G."/>
        </authorList>
    </citation>
    <scope>NUCLEOTIDE SEQUENCE</scope>
    <source>
        <strain evidence="4">KCTC 12899</strain>
    </source>
</reference>
<dbReference type="InterPro" id="IPR001650">
    <property type="entry name" value="Helicase_C-like"/>
</dbReference>
<keyword evidence="4" id="KW-0547">Nucleotide-binding</keyword>
<feature type="domain" description="Helicase ATP-binding" evidence="2">
    <location>
        <begin position="533"/>
        <end position="690"/>
    </location>
</feature>
<dbReference type="EMBL" id="JAFREP010000025">
    <property type="protein sequence ID" value="MBO1321506.1"/>
    <property type="molecule type" value="Genomic_DNA"/>
</dbReference>
<dbReference type="AlphaFoldDB" id="A0A8J7QIR1"/>
<dbReference type="SUPFAM" id="SSF52540">
    <property type="entry name" value="P-loop containing nucleoside triphosphate hydrolases"/>
    <property type="match status" value="2"/>
</dbReference>
<evidence type="ECO:0000259" key="3">
    <source>
        <dbReference type="PROSITE" id="PS51194"/>
    </source>
</evidence>
<sequence length="966" mass="107596">MNAGNQKIFTRDELVNWAGAELVAAAENALDIQSVSAFKYDARGRIEGVVKPAPPSTEKPAFARITRRGARLALECRMHGKGQWCLHGVVLALHHLGVKPVFKQKTAKPKDLPQIGYRLEMEADPRGPRFFVRVLSRNSLVPGFLHFIKKEGGVVGLSRRMTELFEDLGEEQEDGLFVPRVDAATVLTALAKTTLFPRGGTKPFAWRQENEAPTLGVKISDGEMMWRLEEAFGADAVCFPGRPGFMIVGSTITYFRQALADLQPFLAKTSGAQPVAVDTLAALARQKHGIQWHSPKPRLVTEIQGAGLDFSVHQRDLHGQAGVWADGRFLALNNLDQPRQLLQDEKGPVLLQLDKTQMNLLGRTFRDVQAPWGTNSFRIREGMAGRFLEDMQLPDRLQVRNKNAGAWFGVQPMAMSVEWSKGSLAPQYRIGGELFGHETLMDGLVSGRSMVQLGSGQRLNVDVDVILEHEEILNGVRALHEDESKQKSLLQRILETKAGRAPSVAAAVETAPLSEAWHQRLRHYQVDGVQWLLANHGAGEPSLLADDMGLGKTVQTLAYLETVREPGRPQLVVAPTTLLGNWAAEAAKFTPNRKVTIHHGPKRIREAELLNKQDLIITSYGLVLRDLDLFYDVHFQAVVLDEAQAIKNPSAQTSQAVFELWTDHRLALTGTPVENRLTELWSIFQFLAPGYLGDEEDVKAITMPGTPAFNALKTKVGPFLKRRLKSEVEKDLPEKQEITVRLPLNDGQAALYRDVLLKSKKELKQQGINAVSLLSRLLRLRQICCHPGLVDDLHLTASSCKFDFLLESLSEVTAGGHGALVFSQFTSLLQLLRYELEERDIPYLYLDGATRNRDELVKQFQAGVAPVFLISLKAGGTGLTLTRASYVYHLDPWWNPMVEAQATDRAYRIGQTKKVISYKLIAEGTIEERILKLQASKKLVAEGLWRDADQLFESLDRETMLALLEE</sequence>
<organism evidence="4 5">
    <name type="scientific">Acanthopleuribacter pedis</name>
    <dbReference type="NCBI Taxonomy" id="442870"/>
    <lineage>
        <taxon>Bacteria</taxon>
        <taxon>Pseudomonadati</taxon>
        <taxon>Acidobacteriota</taxon>
        <taxon>Holophagae</taxon>
        <taxon>Acanthopleuribacterales</taxon>
        <taxon>Acanthopleuribacteraceae</taxon>
        <taxon>Acanthopleuribacter</taxon>
    </lineage>
</organism>
<dbReference type="InterPro" id="IPR027417">
    <property type="entry name" value="P-loop_NTPase"/>
</dbReference>
<protein>
    <submittedName>
        <fullName evidence="4">DEAD/DEAH box helicase</fullName>
    </submittedName>
</protein>
<dbReference type="GO" id="GO:0004386">
    <property type="term" value="F:helicase activity"/>
    <property type="evidence" value="ECO:0007669"/>
    <property type="project" value="UniProtKB-KW"/>
</dbReference>
<dbReference type="InterPro" id="IPR000330">
    <property type="entry name" value="SNF2_N"/>
</dbReference>
<keyword evidence="4" id="KW-0347">Helicase</keyword>
<evidence type="ECO:0000259" key="2">
    <source>
        <dbReference type="PROSITE" id="PS51192"/>
    </source>
</evidence>
<dbReference type="RefSeq" id="WP_207861480.1">
    <property type="nucleotide sequence ID" value="NZ_JAFREP010000025.1"/>
</dbReference>
<dbReference type="PROSITE" id="PS51194">
    <property type="entry name" value="HELICASE_CTER"/>
    <property type="match status" value="1"/>
</dbReference>
<dbReference type="SMART" id="SM00487">
    <property type="entry name" value="DEXDc"/>
    <property type="match status" value="1"/>
</dbReference>
<feature type="domain" description="Helicase C-terminal" evidence="3">
    <location>
        <begin position="801"/>
        <end position="959"/>
    </location>
</feature>
<dbReference type="Pfam" id="PF00271">
    <property type="entry name" value="Helicase_C"/>
    <property type="match status" value="1"/>
</dbReference>
<dbReference type="Proteomes" id="UP000664417">
    <property type="component" value="Unassembled WGS sequence"/>
</dbReference>
<gene>
    <name evidence="4" type="ORF">J3U88_23690</name>
</gene>